<proteinExistence type="predicted"/>
<evidence type="ECO:0000256" key="1">
    <source>
        <dbReference type="ARBA" id="ARBA00022705"/>
    </source>
</evidence>
<keyword evidence="1" id="KW-0235">DNA replication</keyword>
<dbReference type="SUPFAM" id="SSF48024">
    <property type="entry name" value="N-terminal domain of DnaB helicase"/>
    <property type="match status" value="1"/>
</dbReference>
<dbReference type="PANTHER" id="PTHR30153:SF2">
    <property type="entry name" value="REPLICATIVE DNA HELICASE"/>
    <property type="match status" value="1"/>
</dbReference>
<sequence length="229" mass="25512">MAKLPPHSVDAEEAVLGSILIDGLSIEKVADTTRSNDFHTERNRYIYEACLSLYQRELAVDQITIAEEMNNRGRLEESGGAAYLAYLIANCPTSLDIEHYADIVHHHALARQIIEVGTKIIEIGYEGGVNIDDAIGRSRNLLDEVKPARRCSLPYFAFSFWYSDDIKLRSSPWGLYLQQGASHPSQLTWASMTVRSSTAQLPDSGKRGSVRTLPPFLDALTIFLISARN</sequence>
<dbReference type="GO" id="GO:0006260">
    <property type="term" value="P:DNA replication"/>
    <property type="evidence" value="ECO:0007669"/>
    <property type="project" value="UniProtKB-KW"/>
</dbReference>
<dbReference type="AlphaFoldDB" id="X1IU08"/>
<dbReference type="GO" id="GO:0003677">
    <property type="term" value="F:DNA binding"/>
    <property type="evidence" value="ECO:0007669"/>
    <property type="project" value="UniProtKB-KW"/>
</dbReference>
<dbReference type="Pfam" id="PF00772">
    <property type="entry name" value="DnaB"/>
    <property type="match status" value="1"/>
</dbReference>
<evidence type="ECO:0000256" key="2">
    <source>
        <dbReference type="ARBA" id="ARBA00023125"/>
    </source>
</evidence>
<gene>
    <name evidence="4" type="ORF">S03H2_35224</name>
</gene>
<dbReference type="Gene3D" id="1.10.860.10">
    <property type="entry name" value="DNAb Helicase, Chain A"/>
    <property type="match status" value="1"/>
</dbReference>
<accession>X1IU08</accession>
<evidence type="ECO:0000313" key="4">
    <source>
        <dbReference type="EMBL" id="GAH60998.1"/>
    </source>
</evidence>
<dbReference type="InterPro" id="IPR036185">
    <property type="entry name" value="DNA_heli_DnaB-like_N_sf"/>
</dbReference>
<dbReference type="GO" id="GO:0005829">
    <property type="term" value="C:cytosol"/>
    <property type="evidence" value="ECO:0007669"/>
    <property type="project" value="TreeGrafter"/>
</dbReference>
<dbReference type="PANTHER" id="PTHR30153">
    <property type="entry name" value="REPLICATIVE DNA HELICASE DNAB"/>
    <property type="match status" value="1"/>
</dbReference>
<feature type="domain" description="DNA helicase DnaB-like N-terminal" evidence="3">
    <location>
        <begin position="5"/>
        <end position="105"/>
    </location>
</feature>
<dbReference type="InterPro" id="IPR007693">
    <property type="entry name" value="DNA_helicase_DnaB-like_N"/>
</dbReference>
<comment type="caution">
    <text evidence="4">The sequence shown here is derived from an EMBL/GenBank/DDBJ whole genome shotgun (WGS) entry which is preliminary data.</text>
</comment>
<reference evidence="4" key="1">
    <citation type="journal article" date="2014" name="Front. Microbiol.">
        <title>High frequency of phylogenetically diverse reductive dehalogenase-homologous genes in deep subseafloor sedimentary metagenomes.</title>
        <authorList>
            <person name="Kawai M."/>
            <person name="Futagami T."/>
            <person name="Toyoda A."/>
            <person name="Takaki Y."/>
            <person name="Nishi S."/>
            <person name="Hori S."/>
            <person name="Arai W."/>
            <person name="Tsubouchi T."/>
            <person name="Morono Y."/>
            <person name="Uchiyama I."/>
            <person name="Ito T."/>
            <person name="Fujiyama A."/>
            <person name="Inagaki F."/>
            <person name="Takami H."/>
        </authorList>
    </citation>
    <scope>NUCLEOTIDE SEQUENCE</scope>
    <source>
        <strain evidence="4">Expedition CK06-06</strain>
    </source>
</reference>
<organism evidence="4">
    <name type="scientific">marine sediment metagenome</name>
    <dbReference type="NCBI Taxonomy" id="412755"/>
    <lineage>
        <taxon>unclassified sequences</taxon>
        <taxon>metagenomes</taxon>
        <taxon>ecological metagenomes</taxon>
    </lineage>
</organism>
<name>X1IU08_9ZZZZ</name>
<protein>
    <recommendedName>
        <fullName evidence="3">DNA helicase DnaB-like N-terminal domain-containing protein</fullName>
    </recommendedName>
</protein>
<dbReference type="EMBL" id="BARU01021529">
    <property type="protein sequence ID" value="GAH60998.1"/>
    <property type="molecule type" value="Genomic_DNA"/>
</dbReference>
<evidence type="ECO:0000259" key="3">
    <source>
        <dbReference type="Pfam" id="PF00772"/>
    </source>
</evidence>
<keyword evidence="2" id="KW-0238">DNA-binding</keyword>
<dbReference type="GO" id="GO:0005524">
    <property type="term" value="F:ATP binding"/>
    <property type="evidence" value="ECO:0007669"/>
    <property type="project" value="InterPro"/>
</dbReference>
<dbReference type="GO" id="GO:0003678">
    <property type="term" value="F:DNA helicase activity"/>
    <property type="evidence" value="ECO:0007669"/>
    <property type="project" value="InterPro"/>
</dbReference>
<dbReference type="InterPro" id="IPR016136">
    <property type="entry name" value="DNA_helicase_N/primase_C"/>
</dbReference>